<gene>
    <name evidence="2" type="ordered locus">Spica_0741</name>
</gene>
<accession>F8EYU9</accession>
<dbReference type="RefSeq" id="WP_013968206.1">
    <property type="nucleotide sequence ID" value="NC_015732.1"/>
</dbReference>
<name>F8EYU9_GRAC1</name>
<dbReference type="InterPro" id="IPR053135">
    <property type="entry name" value="AKR2_Oxidoreductase"/>
</dbReference>
<protein>
    <submittedName>
        <fullName evidence="2">NADP-dependent oxidoreductase domain protein</fullName>
    </submittedName>
</protein>
<dbReference type="InterPro" id="IPR023210">
    <property type="entry name" value="NADP_OxRdtase_dom"/>
</dbReference>
<dbReference type="PRINTS" id="PR00069">
    <property type="entry name" value="ALDKETRDTASE"/>
</dbReference>
<dbReference type="PANTHER" id="PTHR43312:SF1">
    <property type="entry name" value="NADP-DEPENDENT OXIDOREDUCTASE DOMAIN-CONTAINING PROTEIN"/>
    <property type="match status" value="1"/>
</dbReference>
<dbReference type="Proteomes" id="UP000000503">
    <property type="component" value="Chromosome"/>
</dbReference>
<reference evidence="3" key="1">
    <citation type="journal article" date="2013" name="Stand. Genomic Sci.">
        <title>Genome sequence of the thermophilic fresh-water bacterium Spirochaeta caldaria type strain (H1(T)), reclassification of Spirochaeta caldaria, Spirochaeta stenostrepta, and Spirochaeta zuelzerae in the genus Treponema as Treponema caldaria comb. nov., Treponema stenostrepta comb. nov., and Treponema zuelzerae comb. nov., and emendation of the genus Treponema.</title>
        <authorList>
            <person name="Abt B."/>
            <person name="Goker M."/>
            <person name="Scheuner C."/>
            <person name="Han C."/>
            <person name="Lu M."/>
            <person name="Misra M."/>
            <person name="Lapidus A."/>
            <person name="Nolan M."/>
            <person name="Lucas S."/>
            <person name="Hammon N."/>
            <person name="Deshpande S."/>
            <person name="Cheng J.F."/>
            <person name="Tapia R."/>
            <person name="Goodwin L.A."/>
            <person name="Pitluck S."/>
            <person name="Liolios K."/>
            <person name="Pagani I."/>
            <person name="Ivanova N."/>
            <person name="Mavromatis K."/>
            <person name="Mikhailova N."/>
            <person name="Huntemann M."/>
            <person name="Pati A."/>
            <person name="Chen A."/>
            <person name="Palaniappan K."/>
            <person name="Land M."/>
            <person name="Hauser L."/>
            <person name="Jeffries C.D."/>
            <person name="Rohde M."/>
            <person name="Spring S."/>
            <person name="Gronow S."/>
            <person name="Detter J.C."/>
            <person name="Bristow J."/>
            <person name="Eisen J.A."/>
            <person name="Markowitz V."/>
            <person name="Hugenholtz P."/>
            <person name="Kyrpides N.C."/>
            <person name="Woyke T."/>
            <person name="Klenk H.P."/>
        </authorList>
    </citation>
    <scope>NUCLEOTIDE SEQUENCE</scope>
    <source>
        <strain evidence="3">ATCC 51460 / DSM 7334 / H1</strain>
    </source>
</reference>
<evidence type="ECO:0000313" key="3">
    <source>
        <dbReference type="Proteomes" id="UP000000503"/>
    </source>
</evidence>
<dbReference type="HOGENOM" id="CLU_023205_2_3_12"/>
<feature type="domain" description="NADP-dependent oxidoreductase" evidence="1">
    <location>
        <begin position="19"/>
        <end position="314"/>
    </location>
</feature>
<sequence>MNGTMKYRPLGKTGITVSEIGMGLWAAGGDAWGKTEDDEVLRAIDYALDHGVTFFDTADVYGNGHSEELLGKAMKGRRDKFIVATKIGWRGFDGEKGQSAYTTVESFIAGVESNLKRLETDYIDVMQSHIDFRDPTMEVFLEGFQKLKQAGKIRAYGVSTSNFEYLKAFNHNGKANTIQIDYSILNRTSEQEILPYCREQGLGVIIRGAIAMGILAGKFTAETRFGEGDFRRRWHDNPEEYQVFLKDLEKVEALRKLQRPDRSLATVALQFVLAHPAVSTVIPGIKTVAQMEANLKAAQLPPLNQEELSLIDHIVPPGGGRKIWPA</sequence>
<keyword evidence="3" id="KW-1185">Reference proteome</keyword>
<dbReference type="CDD" id="cd19086">
    <property type="entry name" value="AKR_AKR11C1"/>
    <property type="match status" value="1"/>
</dbReference>
<organism evidence="2 3">
    <name type="scientific">Gracilinema caldarium (strain ATCC 51460 / DSM 7334 / H1)</name>
    <name type="common">Treponema caldarium</name>
    <dbReference type="NCBI Taxonomy" id="744872"/>
    <lineage>
        <taxon>Bacteria</taxon>
        <taxon>Pseudomonadati</taxon>
        <taxon>Spirochaetota</taxon>
        <taxon>Spirochaetia</taxon>
        <taxon>Spirochaetales</taxon>
        <taxon>Breznakiellaceae</taxon>
        <taxon>Gracilinema</taxon>
    </lineage>
</organism>
<dbReference type="GO" id="GO:0016491">
    <property type="term" value="F:oxidoreductase activity"/>
    <property type="evidence" value="ECO:0007669"/>
    <property type="project" value="InterPro"/>
</dbReference>
<dbReference type="Pfam" id="PF00248">
    <property type="entry name" value="Aldo_ket_red"/>
    <property type="match status" value="1"/>
</dbReference>
<dbReference type="SUPFAM" id="SSF51430">
    <property type="entry name" value="NAD(P)-linked oxidoreductase"/>
    <property type="match status" value="1"/>
</dbReference>
<dbReference type="InterPro" id="IPR020471">
    <property type="entry name" value="AKR"/>
</dbReference>
<evidence type="ECO:0000313" key="2">
    <source>
        <dbReference type="EMBL" id="AEJ18895.1"/>
    </source>
</evidence>
<dbReference type="InterPro" id="IPR036812">
    <property type="entry name" value="NAD(P)_OxRdtase_dom_sf"/>
</dbReference>
<dbReference type="eggNOG" id="COG0667">
    <property type="taxonomic scope" value="Bacteria"/>
</dbReference>
<evidence type="ECO:0000259" key="1">
    <source>
        <dbReference type="Pfam" id="PF00248"/>
    </source>
</evidence>
<dbReference type="AlphaFoldDB" id="F8EYU9"/>
<proteinExistence type="predicted"/>
<dbReference type="Gene3D" id="3.20.20.100">
    <property type="entry name" value="NADP-dependent oxidoreductase domain"/>
    <property type="match status" value="1"/>
</dbReference>
<dbReference type="PANTHER" id="PTHR43312">
    <property type="entry name" value="D-THREO-ALDOSE 1-DEHYDROGENASE"/>
    <property type="match status" value="1"/>
</dbReference>
<dbReference type="KEGG" id="scd:Spica_0741"/>
<dbReference type="STRING" id="744872.Spica_0741"/>
<dbReference type="EMBL" id="CP002868">
    <property type="protein sequence ID" value="AEJ18895.1"/>
    <property type="molecule type" value="Genomic_DNA"/>
</dbReference>